<gene>
    <name evidence="1" type="ORF">GL50581_2516</name>
</gene>
<dbReference type="Proteomes" id="UP000002488">
    <property type="component" value="Unassembled WGS sequence"/>
</dbReference>
<accession>C6LUR4</accession>
<sequence length="320" mass="35420">MPKLLTRTYVPSGSCTSMTSMQPFYSGVLIGTSTGHLFLITYIRGRAKVSAPKGFVGEESPVIELSLCNSQLVVMRNSGLLQIYELQIDEFNVPSFCLQLVCEHSVDESPKFRSLFLDKGAVFAVRKGVLYNLLDKKEQLSLPSNTFLGIAQLTTCSTQFVIYGDGLTLWKWTRTDKNNQLQNYLLDLHKYAAIGTEVAPCILHFFSHRGFSFCATNMGLLLYFPELQISEPPVEDGRVYPMVYPMICLTIRRLLCWNDLIVPCGGHGLELLSFKEPENATPDISGTMCMTFEDISTCGAVSDGLLWICTGGAGICLLAS</sequence>
<reference evidence="1 2" key="1">
    <citation type="journal article" date="2009" name="PLoS Pathog.">
        <title>Draft genome sequencing of giardia intestinalis assemblage B isolate GS: is human giardiasis caused by two different species?</title>
        <authorList>
            <person name="Franzen O."/>
            <person name="Jerlstrom-Hultqvist J."/>
            <person name="Castro E."/>
            <person name="Sherwood E."/>
            <person name="Ankarklev J."/>
            <person name="Reiner D.S."/>
            <person name="Palm D."/>
            <person name="Andersson J.O."/>
            <person name="Andersson B."/>
            <person name="Svard S.G."/>
        </authorList>
    </citation>
    <scope>NUCLEOTIDE SEQUENCE [LARGE SCALE GENOMIC DNA]</scope>
    <source>
        <strain evidence="2">ATCC 50581 / GS clone H7</strain>
    </source>
</reference>
<dbReference type="EMBL" id="ACGJ01002331">
    <property type="protein sequence ID" value="EET00221.1"/>
    <property type="molecule type" value="Genomic_DNA"/>
</dbReference>
<protein>
    <submittedName>
        <fullName evidence="1">Uncharacterized protein</fullName>
    </submittedName>
</protein>
<evidence type="ECO:0000313" key="1">
    <source>
        <dbReference type="EMBL" id="EET00221.1"/>
    </source>
</evidence>
<comment type="caution">
    <text evidence="1">The sequence shown here is derived from an EMBL/GenBank/DDBJ whole genome shotgun (WGS) entry which is preliminary data.</text>
</comment>
<name>C6LUR4_GIAIB</name>
<proteinExistence type="predicted"/>
<dbReference type="VEuPathDB" id="GiardiaDB:GL50581_2516"/>
<evidence type="ECO:0000313" key="2">
    <source>
        <dbReference type="Proteomes" id="UP000002488"/>
    </source>
</evidence>
<dbReference type="AlphaFoldDB" id="C6LUR4"/>
<organism evidence="1 2">
    <name type="scientific">Giardia intestinalis (strain ATCC 50581 / GS clone H7)</name>
    <name type="common">Giardia lamblia</name>
    <dbReference type="NCBI Taxonomy" id="598745"/>
    <lineage>
        <taxon>Eukaryota</taxon>
        <taxon>Metamonada</taxon>
        <taxon>Diplomonadida</taxon>
        <taxon>Hexamitidae</taxon>
        <taxon>Giardiinae</taxon>
        <taxon>Giardia</taxon>
    </lineage>
</organism>
<dbReference type="OMA" id="GLLWICT"/>
<dbReference type="OrthoDB" id="10250541at2759"/>